<dbReference type="PANTHER" id="PTHR11365:SF23">
    <property type="entry name" value="HYPOTHETICAL 5-OXOPROLINASE (EUROFUNG)-RELATED"/>
    <property type="match status" value="1"/>
</dbReference>
<evidence type="ECO:0000259" key="1">
    <source>
        <dbReference type="Pfam" id="PF02538"/>
    </source>
</evidence>
<dbReference type="GO" id="GO:0006749">
    <property type="term" value="P:glutathione metabolic process"/>
    <property type="evidence" value="ECO:0007669"/>
    <property type="project" value="TreeGrafter"/>
</dbReference>
<sequence>MQAACDEMFVAMRKTAMSSIIYEVLDFGTAVTDTDGNIAASGAGIPAFIAMCDKAAQAVIKKFNSAEIKEGDVFATNDPYNGGVTHLNDVIVVMPIFCEGERIAWSANIAHWPDLGGMAPGGISADAKEIFQEGLQLPVIKMISEGKPIQSVIDIITANSRVPQYTLGDMWAAIASIRVGEKRINDIARKYGKETFKQSVKLFMDYGEKASLDSLSQLPQGTFHGEDLLDDGRKIQVDVTITNKEFIVDLRNNPKQDEGPNNASYDGTVVSAQMAFKGITSGDFVCNAGTFRPLKVLCDEGSMFNPIRPAAQGIYYETDIRSYDLIWKTISHLNPNKSTAGSFASICGTFMGGQHPDTGATFIIIEPQVGGWGACGNADGMNANFSAFHGDTFNTPAEISEARHGVYVDQMRLTDEEGGEGKFRGGKGIIMDYRIRSKNAWVSVAYTRSKSLPWALEGGNEGGSNYVEVIRKNGKIEKYSVVTGLSLEPEDVVRIHTANGGGFGKPEDRDPKLIEDDILNEYITTEQAKKYYNYKK</sequence>
<dbReference type="PANTHER" id="PTHR11365">
    <property type="entry name" value="5-OXOPROLINASE RELATED"/>
    <property type="match status" value="1"/>
</dbReference>
<reference evidence="2" key="1">
    <citation type="submission" date="2018-05" db="EMBL/GenBank/DDBJ databases">
        <authorList>
            <person name="Lanie J.A."/>
            <person name="Ng W.-L."/>
            <person name="Kazmierczak K.M."/>
            <person name="Andrzejewski T.M."/>
            <person name="Davidsen T.M."/>
            <person name="Wayne K.J."/>
            <person name="Tettelin H."/>
            <person name="Glass J.I."/>
            <person name="Rusch D."/>
            <person name="Podicherti R."/>
            <person name="Tsui H.-C.T."/>
            <person name="Winkler M.E."/>
        </authorList>
    </citation>
    <scope>NUCLEOTIDE SEQUENCE</scope>
</reference>
<accession>A0A381V820</accession>
<dbReference type="Pfam" id="PF02538">
    <property type="entry name" value="Hydantoinase_B"/>
    <property type="match status" value="1"/>
</dbReference>
<gene>
    <name evidence="2" type="ORF">METZ01_LOCUS89294</name>
</gene>
<protein>
    <recommendedName>
        <fullName evidence="1">Hydantoinase B/oxoprolinase domain-containing protein</fullName>
    </recommendedName>
</protein>
<evidence type="ECO:0000313" key="2">
    <source>
        <dbReference type="EMBL" id="SVA36440.1"/>
    </source>
</evidence>
<organism evidence="2">
    <name type="scientific">marine metagenome</name>
    <dbReference type="NCBI Taxonomy" id="408172"/>
    <lineage>
        <taxon>unclassified sequences</taxon>
        <taxon>metagenomes</taxon>
        <taxon>ecological metagenomes</taxon>
    </lineage>
</organism>
<name>A0A381V820_9ZZZZ</name>
<dbReference type="InterPro" id="IPR045079">
    <property type="entry name" value="Oxoprolinase-like"/>
</dbReference>
<dbReference type="GO" id="GO:0005829">
    <property type="term" value="C:cytosol"/>
    <property type="evidence" value="ECO:0007669"/>
    <property type="project" value="TreeGrafter"/>
</dbReference>
<dbReference type="EMBL" id="UINC01008085">
    <property type="protein sequence ID" value="SVA36440.1"/>
    <property type="molecule type" value="Genomic_DNA"/>
</dbReference>
<dbReference type="GO" id="GO:0017168">
    <property type="term" value="F:5-oxoprolinase (ATP-hydrolyzing) activity"/>
    <property type="evidence" value="ECO:0007669"/>
    <property type="project" value="TreeGrafter"/>
</dbReference>
<proteinExistence type="predicted"/>
<dbReference type="AlphaFoldDB" id="A0A381V820"/>
<dbReference type="InterPro" id="IPR003692">
    <property type="entry name" value="Hydantoinase_B"/>
</dbReference>
<feature type="domain" description="Hydantoinase B/oxoprolinase" evidence="1">
    <location>
        <begin position="2"/>
        <end position="506"/>
    </location>
</feature>